<dbReference type="InterPro" id="IPR050717">
    <property type="entry name" value="C2H2-ZF_Transcription_Reg"/>
</dbReference>
<evidence type="ECO:0000259" key="8">
    <source>
        <dbReference type="PROSITE" id="PS50157"/>
    </source>
</evidence>
<dbReference type="GO" id="GO:0005634">
    <property type="term" value="C:nucleus"/>
    <property type="evidence" value="ECO:0007669"/>
    <property type="project" value="UniProtKB-SubCell"/>
</dbReference>
<dbReference type="AlphaFoldDB" id="E9FWZ1"/>
<reference evidence="9 10" key="1">
    <citation type="journal article" date="2011" name="Science">
        <title>The ecoresponsive genome of Daphnia pulex.</title>
        <authorList>
            <person name="Colbourne J.K."/>
            <person name="Pfrender M.E."/>
            <person name="Gilbert D."/>
            <person name="Thomas W.K."/>
            <person name="Tucker A."/>
            <person name="Oakley T.H."/>
            <person name="Tokishita S."/>
            <person name="Aerts A."/>
            <person name="Arnold G.J."/>
            <person name="Basu M.K."/>
            <person name="Bauer D.J."/>
            <person name="Caceres C.E."/>
            <person name="Carmel L."/>
            <person name="Casola C."/>
            <person name="Choi J.H."/>
            <person name="Detter J.C."/>
            <person name="Dong Q."/>
            <person name="Dusheyko S."/>
            <person name="Eads B.D."/>
            <person name="Frohlich T."/>
            <person name="Geiler-Samerotte K.A."/>
            <person name="Gerlach D."/>
            <person name="Hatcher P."/>
            <person name="Jogdeo S."/>
            <person name="Krijgsveld J."/>
            <person name="Kriventseva E.V."/>
            <person name="Kultz D."/>
            <person name="Laforsch C."/>
            <person name="Lindquist E."/>
            <person name="Lopez J."/>
            <person name="Manak J.R."/>
            <person name="Muller J."/>
            <person name="Pangilinan J."/>
            <person name="Patwardhan R.P."/>
            <person name="Pitluck S."/>
            <person name="Pritham E.J."/>
            <person name="Rechtsteiner A."/>
            <person name="Rho M."/>
            <person name="Rogozin I.B."/>
            <person name="Sakarya O."/>
            <person name="Salamov A."/>
            <person name="Schaack S."/>
            <person name="Shapiro H."/>
            <person name="Shiga Y."/>
            <person name="Skalitzky C."/>
            <person name="Smith Z."/>
            <person name="Souvorov A."/>
            <person name="Sung W."/>
            <person name="Tang Z."/>
            <person name="Tsuchiya D."/>
            <person name="Tu H."/>
            <person name="Vos H."/>
            <person name="Wang M."/>
            <person name="Wolf Y.I."/>
            <person name="Yamagata H."/>
            <person name="Yamada T."/>
            <person name="Ye Y."/>
            <person name="Shaw J.R."/>
            <person name="Andrews J."/>
            <person name="Crease T.J."/>
            <person name="Tang H."/>
            <person name="Lucas S.M."/>
            <person name="Robertson H.M."/>
            <person name="Bork P."/>
            <person name="Koonin E.V."/>
            <person name="Zdobnov E.M."/>
            <person name="Grigoriev I.V."/>
            <person name="Lynch M."/>
            <person name="Boore J.L."/>
        </authorList>
    </citation>
    <scope>NUCLEOTIDE SEQUENCE [LARGE SCALE GENOMIC DNA]</scope>
</reference>
<feature type="non-terminal residue" evidence="9">
    <location>
        <position position="79"/>
    </location>
</feature>
<evidence type="ECO:0000256" key="6">
    <source>
        <dbReference type="ARBA" id="ARBA00023242"/>
    </source>
</evidence>
<evidence type="ECO:0000256" key="5">
    <source>
        <dbReference type="ARBA" id="ARBA00022833"/>
    </source>
</evidence>
<dbReference type="InterPro" id="IPR013087">
    <property type="entry name" value="Znf_C2H2_type"/>
</dbReference>
<dbReference type="PhylomeDB" id="E9FWZ1"/>
<evidence type="ECO:0000256" key="3">
    <source>
        <dbReference type="ARBA" id="ARBA00022737"/>
    </source>
</evidence>
<gene>
    <name evidence="9" type="ORF">DAPPUDRAFT_42666</name>
</gene>
<proteinExistence type="predicted"/>
<dbReference type="GO" id="GO:0008270">
    <property type="term" value="F:zinc ion binding"/>
    <property type="evidence" value="ECO:0007669"/>
    <property type="project" value="UniProtKB-KW"/>
</dbReference>
<dbReference type="PANTHER" id="PTHR14196:SF12">
    <property type="entry name" value="ZINC FINGER PROTEIN 208-LIKE"/>
    <property type="match status" value="1"/>
</dbReference>
<dbReference type="Gene3D" id="3.30.160.60">
    <property type="entry name" value="Classic Zinc Finger"/>
    <property type="match status" value="3"/>
</dbReference>
<keyword evidence="6" id="KW-0539">Nucleus</keyword>
<dbReference type="FunFam" id="3.30.160.60:FF:000744">
    <property type="entry name" value="zinc finger E-box-binding homeobox 1"/>
    <property type="match status" value="1"/>
</dbReference>
<dbReference type="KEGG" id="dpx:DAPPUDRAFT_42666"/>
<dbReference type="PANTHER" id="PTHR14196">
    <property type="entry name" value="ODD-SKIPPED - RELATED"/>
    <property type="match status" value="1"/>
</dbReference>
<dbReference type="Pfam" id="PF13912">
    <property type="entry name" value="zf-C2H2_6"/>
    <property type="match status" value="1"/>
</dbReference>
<dbReference type="Pfam" id="PF00096">
    <property type="entry name" value="zf-C2H2"/>
    <property type="match status" value="2"/>
</dbReference>
<evidence type="ECO:0000313" key="10">
    <source>
        <dbReference type="Proteomes" id="UP000000305"/>
    </source>
</evidence>
<feature type="non-terminal residue" evidence="9">
    <location>
        <position position="1"/>
    </location>
</feature>
<evidence type="ECO:0000256" key="2">
    <source>
        <dbReference type="ARBA" id="ARBA00022723"/>
    </source>
</evidence>
<keyword evidence="5" id="KW-0862">Zinc</keyword>
<feature type="domain" description="C2H2-type" evidence="8">
    <location>
        <begin position="54"/>
        <end position="79"/>
    </location>
</feature>
<dbReference type="InParanoid" id="E9FWZ1"/>
<evidence type="ECO:0000256" key="4">
    <source>
        <dbReference type="ARBA" id="ARBA00022771"/>
    </source>
</evidence>
<dbReference type="STRING" id="6669.E9FWZ1"/>
<keyword evidence="3" id="KW-0677">Repeat</keyword>
<keyword evidence="10" id="KW-1185">Reference proteome</keyword>
<dbReference type="InterPro" id="IPR036236">
    <property type="entry name" value="Znf_C2H2_sf"/>
</dbReference>
<keyword evidence="2" id="KW-0479">Metal-binding</keyword>
<dbReference type="PROSITE" id="PS00028">
    <property type="entry name" value="ZINC_FINGER_C2H2_1"/>
    <property type="match status" value="2"/>
</dbReference>
<dbReference type="SMART" id="SM00355">
    <property type="entry name" value="ZnF_C2H2"/>
    <property type="match status" value="3"/>
</dbReference>
<dbReference type="GO" id="GO:0010468">
    <property type="term" value="P:regulation of gene expression"/>
    <property type="evidence" value="ECO:0007669"/>
    <property type="project" value="UniProtKB-ARBA"/>
</dbReference>
<name>E9FWZ1_DAPPU</name>
<dbReference type="Proteomes" id="UP000000305">
    <property type="component" value="Unassembled WGS sequence"/>
</dbReference>
<protein>
    <recommendedName>
        <fullName evidence="8">C2H2-type domain-containing protein</fullName>
    </recommendedName>
</protein>
<feature type="domain" description="C2H2-type" evidence="8">
    <location>
        <begin position="1"/>
        <end position="25"/>
    </location>
</feature>
<comment type="subcellular location">
    <subcellularLocation>
        <location evidence="1">Nucleus</location>
    </subcellularLocation>
</comment>
<dbReference type="FunFam" id="3.30.160.60:FF:000656">
    <property type="entry name" value="Zinc finger protein 541"/>
    <property type="match status" value="1"/>
</dbReference>
<evidence type="ECO:0000256" key="1">
    <source>
        <dbReference type="ARBA" id="ARBA00004123"/>
    </source>
</evidence>
<dbReference type="PROSITE" id="PS50157">
    <property type="entry name" value="ZINC_FINGER_C2H2_2"/>
    <property type="match status" value="3"/>
</dbReference>
<dbReference type="SUPFAM" id="SSF57667">
    <property type="entry name" value="beta-beta-alpha zinc fingers"/>
    <property type="match status" value="2"/>
</dbReference>
<dbReference type="eggNOG" id="KOG1721">
    <property type="taxonomic scope" value="Eukaryota"/>
</dbReference>
<organism evidence="9 10">
    <name type="scientific">Daphnia pulex</name>
    <name type="common">Water flea</name>
    <dbReference type="NCBI Taxonomy" id="6669"/>
    <lineage>
        <taxon>Eukaryota</taxon>
        <taxon>Metazoa</taxon>
        <taxon>Ecdysozoa</taxon>
        <taxon>Arthropoda</taxon>
        <taxon>Crustacea</taxon>
        <taxon>Branchiopoda</taxon>
        <taxon>Diplostraca</taxon>
        <taxon>Cladocera</taxon>
        <taxon>Anomopoda</taxon>
        <taxon>Daphniidae</taxon>
        <taxon>Daphnia</taxon>
    </lineage>
</organism>
<evidence type="ECO:0000256" key="7">
    <source>
        <dbReference type="PROSITE-ProRule" id="PRU00042"/>
    </source>
</evidence>
<sequence length="79" mass="9181">QMCSKVFTSTSALAKHKLTHSDERRFSCQLCGKAFKRQDHLNGHLITHREKKPFECRADGCGKSYCDARSLRRHQDNHH</sequence>
<dbReference type="EMBL" id="GL732526">
    <property type="protein sequence ID" value="EFX87979.1"/>
    <property type="molecule type" value="Genomic_DNA"/>
</dbReference>
<dbReference type="OrthoDB" id="5977959at2759"/>
<accession>E9FWZ1</accession>
<keyword evidence="4 7" id="KW-0863">Zinc-finger</keyword>
<dbReference type="HOGENOM" id="CLU_002678_42_18_1"/>
<evidence type="ECO:0000313" key="9">
    <source>
        <dbReference type="EMBL" id="EFX87979.1"/>
    </source>
</evidence>
<feature type="domain" description="C2H2-type" evidence="8">
    <location>
        <begin position="26"/>
        <end position="53"/>
    </location>
</feature>
<dbReference type="OMA" id="MYIHERS"/>